<sequence length="196" mass="22958">MVIITLLLYDCFPPYWIRELPKEPQTAKNAYLSGTFQKNLPPLSPLTSVNYKETHLEKIKFNPVENTFVKTYVREVIDGNKFRRINLEGRGSYEVQGNWILLSTSEIETTEENWKFGETSKFSTKTMKSSSHRLLYHFDPLSDSIIPMLYETGYDEKPFGVVEGTRIPYSENEAFQISRKNYASKEYQSHVYTRIR</sequence>
<comment type="caution">
    <text evidence="2">The sequence shown here is derived from an EMBL/GenBank/DDBJ whole genome shotgun (WGS) entry which is preliminary data.</text>
</comment>
<evidence type="ECO:0000313" key="2">
    <source>
        <dbReference type="EMBL" id="PJZ72311.1"/>
    </source>
</evidence>
<dbReference type="Proteomes" id="UP000231990">
    <property type="component" value="Unassembled WGS sequence"/>
</dbReference>
<evidence type="ECO:0000313" key="3">
    <source>
        <dbReference type="Proteomes" id="UP000231962"/>
    </source>
</evidence>
<evidence type="ECO:0000313" key="1">
    <source>
        <dbReference type="EMBL" id="PJZ68602.1"/>
    </source>
</evidence>
<dbReference type="AlphaFoldDB" id="A0A2M9ZJV9"/>
<dbReference type="EMBL" id="NPDZ01000011">
    <property type="protein sequence ID" value="PJZ72311.1"/>
    <property type="molecule type" value="Genomic_DNA"/>
</dbReference>
<name>A0A2M9ZJV9_9LEPT</name>
<proteinExistence type="predicted"/>
<gene>
    <name evidence="1" type="ORF">CH360_15445</name>
    <name evidence="2" type="ORF">CH373_14990</name>
</gene>
<dbReference type="EMBL" id="NPDY01000019">
    <property type="protein sequence ID" value="PJZ68602.1"/>
    <property type="molecule type" value="Genomic_DNA"/>
</dbReference>
<dbReference type="OrthoDB" id="344137at2"/>
<reference evidence="3 4" key="1">
    <citation type="submission" date="2017-07" db="EMBL/GenBank/DDBJ databases">
        <title>Leptospira spp. isolated from tropical soils.</title>
        <authorList>
            <person name="Thibeaux R."/>
            <person name="Iraola G."/>
            <person name="Ferres I."/>
            <person name="Bierque E."/>
            <person name="Girault D."/>
            <person name="Soupe-Gilbert M.-E."/>
            <person name="Picardeau M."/>
            <person name="Goarant C."/>
        </authorList>
    </citation>
    <scope>NUCLEOTIDE SEQUENCE [LARGE SCALE GENOMIC DNA]</scope>
    <source>
        <strain evidence="2 4">FH1-B-B1</strain>
        <strain evidence="1 3">FH1-B-C1</strain>
    </source>
</reference>
<accession>A0A2M9ZJV9</accession>
<keyword evidence="3" id="KW-1185">Reference proteome</keyword>
<protein>
    <submittedName>
        <fullName evidence="2">Uncharacterized protein</fullName>
    </submittedName>
</protein>
<evidence type="ECO:0000313" key="4">
    <source>
        <dbReference type="Proteomes" id="UP000231990"/>
    </source>
</evidence>
<dbReference type="Proteomes" id="UP000231962">
    <property type="component" value="Unassembled WGS sequence"/>
</dbReference>
<organism evidence="2 4">
    <name type="scientific">Leptospira perolatii</name>
    <dbReference type="NCBI Taxonomy" id="2023191"/>
    <lineage>
        <taxon>Bacteria</taxon>
        <taxon>Pseudomonadati</taxon>
        <taxon>Spirochaetota</taxon>
        <taxon>Spirochaetia</taxon>
        <taxon>Leptospirales</taxon>
        <taxon>Leptospiraceae</taxon>
        <taxon>Leptospira</taxon>
    </lineage>
</organism>